<sequence>MTGEMSKARSSRLGRLVLMSLAGLLTVVLGLFALVIAFAGIPYPVSLLTGVLDRQGLYLIPLGLVALGVAAWTFRGGARRTAIVAGAVAVVATVAACFPLVASWRAADRYGASLSVASYVRGGDNTGTPVEALSVEYTPGLKLDVKLPARPTSGTRPAVVWVHGGGWNLGDRGEAPLWHRWLNDRGYAVFAIDYRLAPPARWDQAPGDVRCAVGWVKANAGRYQVDPARVMLAGGSAGGNLALMGAYADDRVKPSCDVGDTSVLAVAAFYPPSDVAALWRDSGLPSVRGWAENYAGGTPQQQPEHYRLASPVTYVRAGLPPTLLMHGERDHVVPYQQSPELAAKLAAAGVPHELVSVPYAEHIFDFAWGSWGTQICRHTLEVFLARYFPA</sequence>
<organism evidence="4 5">
    <name type="scientific">Longispora fulva</name>
    <dbReference type="NCBI Taxonomy" id="619741"/>
    <lineage>
        <taxon>Bacteria</taxon>
        <taxon>Bacillati</taxon>
        <taxon>Actinomycetota</taxon>
        <taxon>Actinomycetes</taxon>
        <taxon>Micromonosporales</taxon>
        <taxon>Micromonosporaceae</taxon>
        <taxon>Longispora</taxon>
    </lineage>
</organism>
<feature type="domain" description="BD-FAE-like" evidence="3">
    <location>
        <begin position="143"/>
        <end position="345"/>
    </location>
</feature>
<dbReference type="Pfam" id="PF20434">
    <property type="entry name" value="BD-FAE"/>
    <property type="match status" value="1"/>
</dbReference>
<dbReference type="GO" id="GO:0016787">
    <property type="term" value="F:hydrolase activity"/>
    <property type="evidence" value="ECO:0007669"/>
    <property type="project" value="UniProtKB-KW"/>
</dbReference>
<dbReference type="Gene3D" id="3.40.50.1820">
    <property type="entry name" value="alpha/beta hydrolase"/>
    <property type="match status" value="1"/>
</dbReference>
<dbReference type="AlphaFoldDB" id="A0A8J7GBY2"/>
<dbReference type="InterPro" id="IPR049492">
    <property type="entry name" value="BD-FAE-like_dom"/>
</dbReference>
<dbReference type="RefSeq" id="WP_233472430.1">
    <property type="nucleotide sequence ID" value="NZ_BONS01000002.1"/>
</dbReference>
<dbReference type="InterPro" id="IPR029058">
    <property type="entry name" value="AB_hydrolase_fold"/>
</dbReference>
<reference evidence="4" key="1">
    <citation type="submission" date="2020-11" db="EMBL/GenBank/DDBJ databases">
        <title>Sequencing the genomes of 1000 actinobacteria strains.</title>
        <authorList>
            <person name="Klenk H.-P."/>
        </authorList>
    </citation>
    <scope>NUCLEOTIDE SEQUENCE</scope>
    <source>
        <strain evidence="4">DSM 45356</strain>
    </source>
</reference>
<keyword evidence="2" id="KW-1133">Transmembrane helix</keyword>
<comment type="caution">
    <text evidence="4">The sequence shown here is derived from an EMBL/GenBank/DDBJ whole genome shotgun (WGS) entry which is preliminary data.</text>
</comment>
<keyword evidence="2" id="KW-0812">Transmembrane</keyword>
<evidence type="ECO:0000256" key="2">
    <source>
        <dbReference type="SAM" id="Phobius"/>
    </source>
</evidence>
<dbReference type="PANTHER" id="PTHR48081">
    <property type="entry name" value="AB HYDROLASE SUPERFAMILY PROTEIN C4A8.06C"/>
    <property type="match status" value="1"/>
</dbReference>
<dbReference type="SUPFAM" id="SSF53474">
    <property type="entry name" value="alpha/beta-Hydrolases"/>
    <property type="match status" value="1"/>
</dbReference>
<feature type="transmembrane region" description="Helical" evidence="2">
    <location>
        <begin position="55"/>
        <end position="74"/>
    </location>
</feature>
<keyword evidence="1" id="KW-0378">Hydrolase</keyword>
<dbReference type="InterPro" id="IPR050300">
    <property type="entry name" value="GDXG_lipolytic_enzyme"/>
</dbReference>
<protein>
    <submittedName>
        <fullName evidence="4">Acetyl esterase/lipase</fullName>
    </submittedName>
</protein>
<evidence type="ECO:0000259" key="3">
    <source>
        <dbReference type="Pfam" id="PF20434"/>
    </source>
</evidence>
<feature type="transmembrane region" description="Helical" evidence="2">
    <location>
        <begin position="81"/>
        <end position="104"/>
    </location>
</feature>
<evidence type="ECO:0000313" key="5">
    <source>
        <dbReference type="Proteomes" id="UP000622552"/>
    </source>
</evidence>
<evidence type="ECO:0000313" key="4">
    <source>
        <dbReference type="EMBL" id="MBG6135670.1"/>
    </source>
</evidence>
<dbReference type="Proteomes" id="UP000622552">
    <property type="component" value="Unassembled WGS sequence"/>
</dbReference>
<keyword evidence="2" id="KW-0472">Membrane</keyword>
<proteinExistence type="predicted"/>
<name>A0A8J7GBY2_9ACTN</name>
<gene>
    <name evidence="4" type="ORF">IW245_001864</name>
</gene>
<evidence type="ECO:0000256" key="1">
    <source>
        <dbReference type="ARBA" id="ARBA00022801"/>
    </source>
</evidence>
<keyword evidence="5" id="KW-1185">Reference proteome</keyword>
<feature type="transmembrane region" description="Helical" evidence="2">
    <location>
        <begin position="21"/>
        <end position="43"/>
    </location>
</feature>
<accession>A0A8J7GBY2</accession>
<dbReference type="PANTHER" id="PTHR48081:SF13">
    <property type="entry name" value="ALPHA_BETA HYDROLASE"/>
    <property type="match status" value="1"/>
</dbReference>
<dbReference type="EMBL" id="JADOUF010000001">
    <property type="protein sequence ID" value="MBG6135670.1"/>
    <property type="molecule type" value="Genomic_DNA"/>
</dbReference>